<accession>A0A8H6D956</accession>
<dbReference type="EMBL" id="JAAQPF010000264">
    <property type="protein sequence ID" value="KAF5708718.1"/>
    <property type="molecule type" value="Genomic_DNA"/>
</dbReference>
<evidence type="ECO:0000313" key="3">
    <source>
        <dbReference type="Proteomes" id="UP000532311"/>
    </source>
</evidence>
<feature type="compositionally biased region" description="Polar residues" evidence="1">
    <location>
        <begin position="24"/>
        <end position="34"/>
    </location>
</feature>
<name>A0A8H6D956_9HYPO</name>
<feature type="compositionally biased region" description="Low complexity" evidence="1">
    <location>
        <begin position="109"/>
        <end position="126"/>
    </location>
</feature>
<sequence length="441" mass="49074">MAPPHRQNNRNHRDDRDRSPRRTTWGQAGGSQNEDAGAAQRAVDEAMDRHRQAQRQVDEAMERQRQAQREVDRAMERQRQAQREVDEAMRRQRERVVQREVARPQSLTASAAGGQARGGSPRSQSQTRSHRIPSVASNRNTSAPRQASRPTGITKPQQTPSVGLRVPTNTVPEAEGHDIVASHHATAHTGIVNQTLGTGGQHQYHFPASTGFGGMHGVTGDTNYLKAVGDHVEKVNKCSGVSYRVEPRINDAKSFMENEEKLVRVTTATGRTANTLGEPSGVETSRQPSSDCVYCKSKTHTLRHCLDADEGMIYGCVICNKDDHLVDECHQFRDMSLKQQVELLVFDRANMPRLAVSKGFSKWYDLLERAISSGDIDDKEPMKGFPWTGKFCTEICYEGNGGTIKALQEQFDESGFDTSILPVDSNRASLRAVRNCYDYCA</sequence>
<feature type="compositionally biased region" description="Basic and acidic residues" evidence="1">
    <location>
        <begin position="42"/>
        <end position="102"/>
    </location>
</feature>
<feature type="compositionally biased region" description="Polar residues" evidence="1">
    <location>
        <begin position="135"/>
        <end position="169"/>
    </location>
</feature>
<proteinExistence type="predicted"/>
<keyword evidence="3" id="KW-1185">Reference proteome</keyword>
<comment type="caution">
    <text evidence="2">The sequence shown here is derived from an EMBL/GenBank/DDBJ whole genome shotgun (WGS) entry which is preliminary data.</text>
</comment>
<feature type="compositionally biased region" description="Basic and acidic residues" evidence="1">
    <location>
        <begin position="11"/>
        <end position="20"/>
    </location>
</feature>
<feature type="region of interest" description="Disordered" evidence="1">
    <location>
        <begin position="1"/>
        <end position="169"/>
    </location>
</feature>
<reference evidence="2 3" key="1">
    <citation type="submission" date="2020-05" db="EMBL/GenBank/DDBJ databases">
        <title>Identification and distribution of gene clusters putatively required for synthesis of sphingolipid metabolism inhibitors in phylogenetically diverse species of the filamentous fungus Fusarium.</title>
        <authorList>
            <person name="Kim H.-S."/>
            <person name="Busman M."/>
            <person name="Brown D.W."/>
            <person name="Divon H."/>
            <person name="Uhlig S."/>
            <person name="Proctor R.H."/>
        </authorList>
    </citation>
    <scope>NUCLEOTIDE SEQUENCE [LARGE SCALE GENOMIC DNA]</scope>
    <source>
        <strain evidence="2 3">NRRL 26131</strain>
    </source>
</reference>
<organism evidence="2 3">
    <name type="scientific">Fusarium globosum</name>
    <dbReference type="NCBI Taxonomy" id="78864"/>
    <lineage>
        <taxon>Eukaryota</taxon>
        <taxon>Fungi</taxon>
        <taxon>Dikarya</taxon>
        <taxon>Ascomycota</taxon>
        <taxon>Pezizomycotina</taxon>
        <taxon>Sordariomycetes</taxon>
        <taxon>Hypocreomycetidae</taxon>
        <taxon>Hypocreales</taxon>
        <taxon>Nectriaceae</taxon>
        <taxon>Fusarium</taxon>
        <taxon>Fusarium fujikuroi species complex</taxon>
    </lineage>
</organism>
<evidence type="ECO:0000256" key="1">
    <source>
        <dbReference type="SAM" id="MobiDB-lite"/>
    </source>
</evidence>
<dbReference type="Proteomes" id="UP000532311">
    <property type="component" value="Unassembled WGS sequence"/>
</dbReference>
<protein>
    <submittedName>
        <fullName evidence="2">Uncharacterized protein</fullName>
    </submittedName>
</protein>
<dbReference type="AlphaFoldDB" id="A0A8H6D956"/>
<gene>
    <name evidence="2" type="ORF">FGLOB1_6257</name>
</gene>
<evidence type="ECO:0000313" key="2">
    <source>
        <dbReference type="EMBL" id="KAF5708718.1"/>
    </source>
</evidence>